<protein>
    <recommendedName>
        <fullName evidence="1 7">Transcriptional regulator MraZ</fullName>
    </recommendedName>
</protein>
<dbReference type="Pfam" id="PF02381">
    <property type="entry name" value="MraZ"/>
    <property type="match status" value="1"/>
</dbReference>
<dbReference type="PANTHER" id="PTHR34701">
    <property type="entry name" value="TRANSCRIPTIONAL REGULATOR MRAZ"/>
    <property type="match status" value="1"/>
</dbReference>
<proteinExistence type="inferred from homology"/>
<dbReference type="PROSITE" id="PS51740">
    <property type="entry name" value="SPOVT_ABRB"/>
    <property type="match status" value="2"/>
</dbReference>
<evidence type="ECO:0000313" key="10">
    <source>
        <dbReference type="Proteomes" id="UP000193900"/>
    </source>
</evidence>
<evidence type="ECO:0000256" key="7">
    <source>
        <dbReference type="HAMAP-Rule" id="MF_01008"/>
    </source>
</evidence>
<keyword evidence="4 7" id="KW-0805">Transcription regulation</keyword>
<reference evidence="9 10" key="1">
    <citation type="submission" date="2017-03" db="EMBL/GenBank/DDBJ databases">
        <authorList>
            <person name="Afonso C.L."/>
            <person name="Miller P.J."/>
            <person name="Scott M.A."/>
            <person name="Spackman E."/>
            <person name="Goraichik I."/>
            <person name="Dimitrov K.M."/>
            <person name="Suarez D.L."/>
            <person name="Swayne D.E."/>
        </authorList>
    </citation>
    <scope>NUCLEOTIDE SEQUENCE [LARGE SCALE GENOMIC DNA]</scope>
    <source>
        <strain evidence="9 10">CECT 7023</strain>
    </source>
</reference>
<dbReference type="CDD" id="cd16321">
    <property type="entry name" value="MraZ_C"/>
    <property type="match status" value="1"/>
</dbReference>
<dbReference type="EMBL" id="FWFZ01000008">
    <property type="protein sequence ID" value="SLN48464.1"/>
    <property type="molecule type" value="Genomic_DNA"/>
</dbReference>
<evidence type="ECO:0000256" key="3">
    <source>
        <dbReference type="ARBA" id="ARBA00022737"/>
    </source>
</evidence>
<evidence type="ECO:0000256" key="6">
    <source>
        <dbReference type="ARBA" id="ARBA00023163"/>
    </source>
</evidence>
<dbReference type="InterPro" id="IPR037914">
    <property type="entry name" value="SpoVT-AbrB_sf"/>
</dbReference>
<comment type="subunit">
    <text evidence="7">Forms oligomers.</text>
</comment>
<keyword evidence="2 7" id="KW-0963">Cytoplasm</keyword>
<keyword evidence="10" id="KW-1185">Reference proteome</keyword>
<dbReference type="SUPFAM" id="SSF89447">
    <property type="entry name" value="AbrB/MazE/MraZ-like"/>
    <property type="match status" value="1"/>
</dbReference>
<comment type="subcellular location">
    <subcellularLocation>
        <location evidence="7">Cytoplasm</location>
        <location evidence="7">Nucleoid</location>
    </subcellularLocation>
</comment>
<accession>A0A1Y5SV04</accession>
<sequence length="164" mass="19573">MGNFFVGEHYHKVDKKGRVSIPQTFRQVIQDGDPERGPDGPFRFYLNYGQHLRNQLRIYTYEAFFREVERIENLTDTDDRKLLRDVFIGQSRDLEVDKDGRTLLPKAQRDKLGIEEGELYFKGAGLFFEIWIKEVYEATRRKKIEVRLSMFDEDDDIMDLLDKR</sequence>
<evidence type="ECO:0000256" key="2">
    <source>
        <dbReference type="ARBA" id="ARBA00022490"/>
    </source>
</evidence>
<dbReference type="HAMAP" id="MF_01008">
    <property type="entry name" value="MraZ"/>
    <property type="match status" value="1"/>
</dbReference>
<gene>
    <name evidence="7" type="primary">mraZ</name>
    <name evidence="9" type="ORF">ROA7023_02087</name>
</gene>
<dbReference type="GO" id="GO:0000976">
    <property type="term" value="F:transcription cis-regulatory region binding"/>
    <property type="evidence" value="ECO:0007669"/>
    <property type="project" value="TreeGrafter"/>
</dbReference>
<dbReference type="GO" id="GO:0003700">
    <property type="term" value="F:DNA-binding transcription factor activity"/>
    <property type="evidence" value="ECO:0007669"/>
    <property type="project" value="UniProtKB-UniRule"/>
</dbReference>
<evidence type="ECO:0000259" key="8">
    <source>
        <dbReference type="PROSITE" id="PS51740"/>
    </source>
</evidence>
<dbReference type="Gene3D" id="3.40.1550.20">
    <property type="entry name" value="Transcriptional regulator MraZ domain"/>
    <property type="match status" value="1"/>
</dbReference>
<keyword evidence="5 7" id="KW-0238">DNA-binding</keyword>
<keyword evidence="9" id="KW-0132">Cell division</keyword>
<evidence type="ECO:0000256" key="4">
    <source>
        <dbReference type="ARBA" id="ARBA00023015"/>
    </source>
</evidence>
<keyword evidence="3" id="KW-0677">Repeat</keyword>
<keyword evidence="9" id="KW-0131">Cell cycle</keyword>
<comment type="similarity">
    <text evidence="7">Belongs to the MraZ family.</text>
</comment>
<feature type="domain" description="SpoVT-AbrB" evidence="8">
    <location>
        <begin position="8"/>
        <end position="63"/>
    </location>
</feature>
<dbReference type="GO" id="GO:0005737">
    <property type="term" value="C:cytoplasm"/>
    <property type="evidence" value="ECO:0007669"/>
    <property type="project" value="UniProtKB-UniRule"/>
</dbReference>
<dbReference type="GO" id="GO:0009295">
    <property type="term" value="C:nucleoid"/>
    <property type="evidence" value="ECO:0007669"/>
    <property type="project" value="UniProtKB-SubCell"/>
</dbReference>
<evidence type="ECO:0000313" key="9">
    <source>
        <dbReference type="EMBL" id="SLN48464.1"/>
    </source>
</evidence>
<dbReference type="Proteomes" id="UP000193900">
    <property type="component" value="Unassembled WGS sequence"/>
</dbReference>
<dbReference type="InterPro" id="IPR007159">
    <property type="entry name" value="SpoVT-AbrB_dom"/>
</dbReference>
<dbReference type="AlphaFoldDB" id="A0A1Y5SV04"/>
<dbReference type="InterPro" id="IPR035642">
    <property type="entry name" value="MraZ_N"/>
</dbReference>
<dbReference type="InterPro" id="IPR035644">
    <property type="entry name" value="MraZ_C"/>
</dbReference>
<dbReference type="OrthoDB" id="9807753at2"/>
<dbReference type="GO" id="GO:0051301">
    <property type="term" value="P:cell division"/>
    <property type="evidence" value="ECO:0007669"/>
    <property type="project" value="UniProtKB-KW"/>
</dbReference>
<dbReference type="InterPro" id="IPR003444">
    <property type="entry name" value="MraZ"/>
</dbReference>
<dbReference type="RefSeq" id="WP_159458481.1">
    <property type="nucleotide sequence ID" value="NZ_FWFZ01000008.1"/>
</dbReference>
<dbReference type="InterPro" id="IPR038619">
    <property type="entry name" value="MraZ_sf"/>
</dbReference>
<keyword evidence="6 7" id="KW-0804">Transcription</keyword>
<dbReference type="GO" id="GO:2000143">
    <property type="term" value="P:negative regulation of DNA-templated transcription initiation"/>
    <property type="evidence" value="ECO:0007669"/>
    <property type="project" value="TreeGrafter"/>
</dbReference>
<dbReference type="InterPro" id="IPR020603">
    <property type="entry name" value="MraZ_dom"/>
</dbReference>
<dbReference type="PANTHER" id="PTHR34701:SF1">
    <property type="entry name" value="TRANSCRIPTIONAL REGULATOR MRAZ"/>
    <property type="match status" value="1"/>
</dbReference>
<dbReference type="CDD" id="cd16320">
    <property type="entry name" value="MraZ_N"/>
    <property type="match status" value="1"/>
</dbReference>
<evidence type="ECO:0000256" key="5">
    <source>
        <dbReference type="ARBA" id="ARBA00023125"/>
    </source>
</evidence>
<evidence type="ECO:0000256" key="1">
    <source>
        <dbReference type="ARBA" id="ARBA00013860"/>
    </source>
</evidence>
<name>A0A1Y5SV04_9RHOB</name>
<organism evidence="9 10">
    <name type="scientific">Roseisalinus antarcticus</name>
    <dbReference type="NCBI Taxonomy" id="254357"/>
    <lineage>
        <taxon>Bacteria</taxon>
        <taxon>Pseudomonadati</taxon>
        <taxon>Pseudomonadota</taxon>
        <taxon>Alphaproteobacteria</taxon>
        <taxon>Rhodobacterales</taxon>
        <taxon>Roseobacteraceae</taxon>
        <taxon>Roseisalinus</taxon>
    </lineage>
</organism>
<feature type="domain" description="SpoVT-AbrB" evidence="8">
    <location>
        <begin position="91"/>
        <end position="135"/>
    </location>
</feature>